<dbReference type="GO" id="GO:0003725">
    <property type="term" value="F:double-stranded RNA binding"/>
    <property type="evidence" value="ECO:0007669"/>
    <property type="project" value="InterPro"/>
</dbReference>
<dbReference type="GO" id="GO:0008270">
    <property type="term" value="F:zinc ion binding"/>
    <property type="evidence" value="ECO:0007669"/>
    <property type="project" value="UniProtKB-KW"/>
</dbReference>
<evidence type="ECO:0000256" key="5">
    <source>
        <dbReference type="ARBA" id="ARBA00022771"/>
    </source>
</evidence>
<dbReference type="InterPro" id="IPR001792">
    <property type="entry name" value="Acylphosphatase-like_dom"/>
</dbReference>
<dbReference type="KEGG" id="emo:DM558_01350"/>
<dbReference type="InterPro" id="IPR017945">
    <property type="entry name" value="DHBP_synth_RibB-like_a/b_dom"/>
</dbReference>
<dbReference type="GO" id="GO:0051604">
    <property type="term" value="P:protein maturation"/>
    <property type="evidence" value="ECO:0007669"/>
    <property type="project" value="TreeGrafter"/>
</dbReference>
<dbReference type="Proteomes" id="UP000273143">
    <property type="component" value="Chromosome"/>
</dbReference>
<dbReference type="Gene3D" id="3.30.110.120">
    <property type="match status" value="1"/>
</dbReference>
<dbReference type="GO" id="GO:0016743">
    <property type="term" value="F:carboxyl- or carbamoyltransferase activity"/>
    <property type="evidence" value="ECO:0007669"/>
    <property type="project" value="UniProtKB-UniRule"/>
</dbReference>
<dbReference type="Gene3D" id="3.30.420.360">
    <property type="match status" value="1"/>
</dbReference>
<feature type="active site" evidence="10">
    <location>
        <position position="38"/>
    </location>
</feature>
<dbReference type="InterPro" id="IPR051060">
    <property type="entry name" value="Carbamoyltrans_HypF-like"/>
</dbReference>
<comment type="function">
    <text evidence="9">Involved in the maturation of [NiFe] hydrogenases. Along with HypE, it catalyzes the synthesis of the CN ligands of the active site iron of [NiFe]-hydrogenases. HypF functions as a carbamoyl transferase using carbamoylphosphate as a substrate and transferring the carboxamido moiety in an ATP-dependent reaction to the thiolate of the C-terminal cysteine of HypE yielding a protein-S-carboxamide.</text>
</comment>
<keyword evidence="4" id="KW-0479">Metal-binding</keyword>
<comment type="catalytic activity">
    <reaction evidence="10">
        <text>an acyl phosphate + H2O = a carboxylate + phosphate + H(+)</text>
        <dbReference type="Rhea" id="RHEA:14965"/>
        <dbReference type="ChEBI" id="CHEBI:15377"/>
        <dbReference type="ChEBI" id="CHEBI:15378"/>
        <dbReference type="ChEBI" id="CHEBI:29067"/>
        <dbReference type="ChEBI" id="CHEBI:43474"/>
        <dbReference type="ChEBI" id="CHEBI:59918"/>
        <dbReference type="EC" id="3.6.1.7"/>
    </reaction>
</comment>
<dbReference type="InterPro" id="IPR011125">
    <property type="entry name" value="Znf_HypF"/>
</dbReference>
<dbReference type="NCBIfam" id="TIGR00143">
    <property type="entry name" value="hypF"/>
    <property type="match status" value="1"/>
</dbReference>
<evidence type="ECO:0000256" key="9">
    <source>
        <dbReference type="PIRNR" id="PIRNR006256"/>
    </source>
</evidence>
<dbReference type="FunFam" id="3.30.420.40:FF:000124">
    <property type="entry name" value="Carbamoyltransferase HypF"/>
    <property type="match status" value="1"/>
</dbReference>
<dbReference type="InterPro" id="IPR036046">
    <property type="entry name" value="Acylphosphatase-like_dom_sf"/>
</dbReference>
<dbReference type="EMBL" id="CP029822">
    <property type="protein sequence ID" value="AZS49501.1"/>
    <property type="molecule type" value="Genomic_DNA"/>
</dbReference>
<sequence>MSANGVTIRIKGKVQGVGFRPTIWQLANAFNVRGNVSNDAEGVILNVWKESTTEAFIAKLSASPPPLARIDYIEQTPYHWEKSPKGFTILPSKTGVMDTQIAPDAATCNDCLQELNTKTDRRFHYPFINCTNCGPRLTIIEQMPYDRPNTVMNEFALCPDCLKEYSTPTDRRFHAQPIACPDCGPHLWFCKSNGKPIAIADEAITQAIDQLTQGKIIAIKSIGGFHLICDATNENVVKKLRQRKNRPNKPFAVILPNTAWLNSCVAKDSNTDALAALLFSPAAPIVLVSKNTNSPICPAVAPNLHELGIMLPSNPLHHLLLQQWQKPLVMTSGNPHHKPTIIDNTEALETLDTIADYYLLHNRPIVQRADDSVVRLNNTSIETLRRARGYVPDTVKLPEGFESAPCVLALGADLKNTFCLLDPPHATVSQHFGDLNDLDTQQQWQDTLDRWLDIYQLQPIYIAVDAHPHYATQLLAEKYSQQLGIPKVAILHHHAHIAACLVEHGYPLNSPPVIGLALDGLGYGENGELWGGECLLVDYKQCQKLGGLPAVALPGADLAAKEPWRNLVAHLLTFVPDWQNQPEISDMPSTTLQIIARAIKQHINSPLASSTGRLFDAIAAALGITPERIRWEGEAACQLEALALQYQGTETPITIPLLAMTLDLKHFWNSWLNWQASPSAKAYGFHLALAKGLAQLASKAAQKYHTQTIVLSGGVMHNQLLRKLLCQELEQYHVLFPNNFPANDGGISLGQAAIAAAQHQKP</sequence>
<evidence type="ECO:0000256" key="7">
    <source>
        <dbReference type="ARBA" id="ARBA00048220"/>
    </source>
</evidence>
<accession>A0A3Q9JH80</accession>
<evidence type="ECO:0000313" key="13">
    <source>
        <dbReference type="EMBL" id="AZS49501.1"/>
    </source>
</evidence>
<evidence type="ECO:0000259" key="11">
    <source>
        <dbReference type="PROSITE" id="PS51160"/>
    </source>
</evidence>
<keyword evidence="6" id="KW-0862">Zinc</keyword>
<dbReference type="Pfam" id="PF07503">
    <property type="entry name" value="zf-HYPF"/>
    <property type="match status" value="2"/>
</dbReference>
<feature type="active site" evidence="10">
    <location>
        <position position="20"/>
    </location>
</feature>
<evidence type="ECO:0000256" key="3">
    <source>
        <dbReference type="ARBA" id="ARBA00022598"/>
    </source>
</evidence>
<proteinExistence type="inferred from homology"/>
<dbReference type="InterPro" id="IPR004421">
    <property type="entry name" value="Carbamoyltransferase_HypF"/>
</dbReference>
<dbReference type="PANTHER" id="PTHR42959:SF1">
    <property type="entry name" value="CARBAMOYLTRANSFERASE HYPF"/>
    <property type="match status" value="1"/>
</dbReference>
<organism evidence="13 14">
    <name type="scientific">Entomomonas moraniae</name>
    <dbReference type="NCBI Taxonomy" id="2213226"/>
    <lineage>
        <taxon>Bacteria</taxon>
        <taxon>Pseudomonadati</taxon>
        <taxon>Pseudomonadota</taxon>
        <taxon>Gammaproteobacteria</taxon>
        <taxon>Pseudomonadales</taxon>
        <taxon>Pseudomonadaceae</taxon>
        <taxon>Entomomonas</taxon>
    </lineage>
</organism>
<dbReference type="PANTHER" id="PTHR42959">
    <property type="entry name" value="CARBAMOYLTRANSFERASE"/>
    <property type="match status" value="1"/>
</dbReference>
<dbReference type="SUPFAM" id="SSF54975">
    <property type="entry name" value="Acylphosphatase/BLUF domain-like"/>
    <property type="match status" value="1"/>
</dbReference>
<evidence type="ECO:0000256" key="2">
    <source>
        <dbReference type="ARBA" id="ARBA00008097"/>
    </source>
</evidence>
<evidence type="ECO:0000256" key="8">
    <source>
        <dbReference type="ARBA" id="ARBA00072168"/>
    </source>
</evidence>
<dbReference type="PROSITE" id="PS51160">
    <property type="entry name" value="ACYLPHOSPHATASE_3"/>
    <property type="match status" value="1"/>
</dbReference>
<dbReference type="EC" id="6.2.-.-" evidence="9"/>
<evidence type="ECO:0000256" key="6">
    <source>
        <dbReference type="ARBA" id="ARBA00022833"/>
    </source>
</evidence>
<dbReference type="InterPro" id="IPR055128">
    <property type="entry name" value="HypF_C_2"/>
</dbReference>
<dbReference type="InterPro" id="IPR006070">
    <property type="entry name" value="Sua5-like_dom"/>
</dbReference>
<evidence type="ECO:0000256" key="4">
    <source>
        <dbReference type="ARBA" id="ARBA00022723"/>
    </source>
</evidence>
<keyword evidence="10" id="KW-0378">Hydrolase</keyword>
<dbReference type="PROSITE" id="PS00150">
    <property type="entry name" value="ACYLPHOSPHATASE_1"/>
    <property type="match status" value="1"/>
</dbReference>
<dbReference type="Gene3D" id="3.30.420.40">
    <property type="match status" value="1"/>
</dbReference>
<evidence type="ECO:0000256" key="10">
    <source>
        <dbReference type="PROSITE-ProRule" id="PRU00520"/>
    </source>
</evidence>
<dbReference type="Pfam" id="PF00708">
    <property type="entry name" value="Acylphosphatase"/>
    <property type="match status" value="1"/>
</dbReference>
<dbReference type="Pfam" id="PF01300">
    <property type="entry name" value="Sua5_yciO_yrdC"/>
    <property type="match status" value="1"/>
</dbReference>
<protein>
    <recommendedName>
        <fullName evidence="8 9">Carbamoyltransferase HypF</fullName>
        <ecNumber evidence="9">6.2.-.-</ecNumber>
    </recommendedName>
</protein>
<reference evidence="14" key="1">
    <citation type="submission" date="2018-06" db="EMBL/GenBank/DDBJ databases">
        <title>Complete genome of Pseudomonas insecticola strain QZS01.</title>
        <authorList>
            <person name="Wang J."/>
            <person name="Su Q."/>
        </authorList>
    </citation>
    <scope>NUCLEOTIDE SEQUENCE [LARGE SCALE GENOMIC DNA]</scope>
    <source>
        <strain evidence="14">QZS01</strain>
    </source>
</reference>
<dbReference type="PIRSF" id="PIRSF006256">
    <property type="entry name" value="CMPcnvr_hdrg_mat"/>
    <property type="match status" value="1"/>
</dbReference>
<dbReference type="Pfam" id="PF17788">
    <property type="entry name" value="HypF_C"/>
    <property type="match status" value="1"/>
</dbReference>
<dbReference type="InterPro" id="IPR041440">
    <property type="entry name" value="HypF_C"/>
</dbReference>
<dbReference type="GO" id="GO:0016874">
    <property type="term" value="F:ligase activity"/>
    <property type="evidence" value="ECO:0007669"/>
    <property type="project" value="UniProtKB-UniRule"/>
</dbReference>
<dbReference type="GO" id="GO:0003998">
    <property type="term" value="F:acylphosphatase activity"/>
    <property type="evidence" value="ECO:0007669"/>
    <property type="project" value="UniProtKB-EC"/>
</dbReference>
<dbReference type="InterPro" id="IPR043129">
    <property type="entry name" value="ATPase_NBD"/>
</dbReference>
<comment type="pathway">
    <text evidence="1 9">Protein modification; [NiFe] hydrogenase maturation.</text>
</comment>
<feature type="domain" description="YrdC-like" evidence="12">
    <location>
        <begin position="201"/>
        <end position="389"/>
    </location>
</feature>
<keyword evidence="5" id="KW-0863">Zinc-finger</keyword>
<dbReference type="SUPFAM" id="SSF53067">
    <property type="entry name" value="Actin-like ATPase domain"/>
    <property type="match status" value="1"/>
</dbReference>
<gene>
    <name evidence="13" type="primary">hypF</name>
    <name evidence="13" type="ORF">DM558_01350</name>
</gene>
<keyword evidence="3" id="KW-0436">Ligase</keyword>
<dbReference type="RefSeq" id="WP_127161711.1">
    <property type="nucleotide sequence ID" value="NZ_CP029822.1"/>
</dbReference>
<keyword evidence="13" id="KW-0808">Transferase</keyword>
<comment type="similarity">
    <text evidence="2 9">Belongs to the carbamoyltransferase HypF family.</text>
</comment>
<evidence type="ECO:0000313" key="14">
    <source>
        <dbReference type="Proteomes" id="UP000273143"/>
    </source>
</evidence>
<dbReference type="PROSITE" id="PS51163">
    <property type="entry name" value="YRDC"/>
    <property type="match status" value="1"/>
</dbReference>
<dbReference type="InterPro" id="IPR017968">
    <property type="entry name" value="Acylphosphatase_CS"/>
</dbReference>
<evidence type="ECO:0000259" key="12">
    <source>
        <dbReference type="PROSITE" id="PS51163"/>
    </source>
</evidence>
<dbReference type="AlphaFoldDB" id="A0A3Q9JH80"/>
<dbReference type="Pfam" id="PF22521">
    <property type="entry name" value="HypF_C_2"/>
    <property type="match status" value="1"/>
</dbReference>
<comment type="catalytic activity">
    <reaction evidence="7 9">
        <text>C-terminal L-cysteinyl-[HypE protein] + carbamoyl phosphate + ATP + H2O = C-terminal S-carboxamide-L-cysteinyl-[HypE protein] + AMP + phosphate + diphosphate + H(+)</text>
        <dbReference type="Rhea" id="RHEA:55636"/>
        <dbReference type="Rhea" id="RHEA-COMP:14247"/>
        <dbReference type="Rhea" id="RHEA-COMP:14392"/>
        <dbReference type="ChEBI" id="CHEBI:15377"/>
        <dbReference type="ChEBI" id="CHEBI:15378"/>
        <dbReference type="ChEBI" id="CHEBI:30616"/>
        <dbReference type="ChEBI" id="CHEBI:33019"/>
        <dbReference type="ChEBI" id="CHEBI:43474"/>
        <dbReference type="ChEBI" id="CHEBI:58228"/>
        <dbReference type="ChEBI" id="CHEBI:76913"/>
        <dbReference type="ChEBI" id="CHEBI:139126"/>
        <dbReference type="ChEBI" id="CHEBI:456215"/>
    </reaction>
</comment>
<dbReference type="SUPFAM" id="SSF55821">
    <property type="entry name" value="YrdC/RibB"/>
    <property type="match status" value="1"/>
</dbReference>
<evidence type="ECO:0000256" key="1">
    <source>
        <dbReference type="ARBA" id="ARBA00004711"/>
    </source>
</evidence>
<name>A0A3Q9JH80_9GAMM</name>
<dbReference type="Gene3D" id="3.90.870.50">
    <property type="match status" value="1"/>
</dbReference>
<dbReference type="UniPathway" id="UPA00335"/>
<feature type="domain" description="Acylphosphatase-like" evidence="11">
    <location>
        <begin position="5"/>
        <end position="91"/>
    </location>
</feature>
<keyword evidence="14" id="KW-1185">Reference proteome</keyword>